<dbReference type="Proteomes" id="UP000250043">
    <property type="component" value="Unassembled WGS sequence"/>
</dbReference>
<dbReference type="PROSITE" id="PS50010">
    <property type="entry name" value="DH_2"/>
    <property type="match status" value="1"/>
</dbReference>
<dbReference type="GO" id="GO:0005737">
    <property type="term" value="C:cytoplasm"/>
    <property type="evidence" value="ECO:0007669"/>
    <property type="project" value="TreeGrafter"/>
</dbReference>
<feature type="compositionally biased region" description="Basic and acidic residues" evidence="2">
    <location>
        <begin position="768"/>
        <end position="792"/>
    </location>
</feature>
<protein>
    <recommendedName>
        <fullName evidence="3">DH domain-containing protein</fullName>
    </recommendedName>
</protein>
<feature type="compositionally biased region" description="Polar residues" evidence="2">
    <location>
        <begin position="919"/>
        <end position="932"/>
    </location>
</feature>
<feature type="region of interest" description="Disordered" evidence="2">
    <location>
        <begin position="639"/>
        <end position="1037"/>
    </location>
</feature>
<evidence type="ECO:0000313" key="4">
    <source>
        <dbReference type="EMBL" id="OCH94313.1"/>
    </source>
</evidence>
<dbReference type="Pfam" id="PF00621">
    <property type="entry name" value="RhoGEF"/>
    <property type="match status" value="1"/>
</dbReference>
<accession>A0A8E2J4A5</accession>
<organism evidence="4 5">
    <name type="scientific">Obba rivulosa</name>
    <dbReference type="NCBI Taxonomy" id="1052685"/>
    <lineage>
        <taxon>Eukaryota</taxon>
        <taxon>Fungi</taxon>
        <taxon>Dikarya</taxon>
        <taxon>Basidiomycota</taxon>
        <taxon>Agaricomycotina</taxon>
        <taxon>Agaricomycetes</taxon>
        <taxon>Polyporales</taxon>
        <taxon>Gelatoporiaceae</taxon>
        <taxon>Obba</taxon>
    </lineage>
</organism>
<dbReference type="PANTHER" id="PTHR12673:SF270">
    <property type="entry name" value="FYVE-TYPE DOMAIN-CONTAINING PROTEIN"/>
    <property type="match status" value="1"/>
</dbReference>
<dbReference type="InterPro" id="IPR035899">
    <property type="entry name" value="DBL_dom_sf"/>
</dbReference>
<feature type="compositionally biased region" description="Polar residues" evidence="2">
    <location>
        <begin position="1013"/>
        <end position="1029"/>
    </location>
</feature>
<feature type="compositionally biased region" description="Polar residues" evidence="2">
    <location>
        <begin position="1143"/>
        <end position="1163"/>
    </location>
</feature>
<sequence length="1318" mass="146457">MSQSPRKLIPLALGDDPLPPPRTKSSGSSITKRVFFCGVVVENAEAGTEMPQDVQDLIISLGEPLDGISDSELSPSREEANAGPAPPRKRAVTNNSALADIINEFVSTERSYVERLKILYEDYARPLSSYAMNKATTIVAPYEVKTLFGNVDKLLKVNEAFLEDLEMIFQPDGPGIGDIALKHFKTLDGFEEYRAYYAKREEAQRIYEREMKKSATYGLASFEDHVKRVGMRVGLRELLMEPVQRIPRYTLMFRIMIKHMELDDPQRAALVEADEIASRIAQAETDEQTKRLAIFSSLSANIADFPPAMVSHGRKFIDCIDVEDVLVENAAASTGPSASAVASSSGNLHCTLFLFDDKLMIVKRPGNGEKSGRVLSGLDDLEKAAMALNPGVKKPKSGLVCKGVVEVSDVVATDVGGSDMHIYLETPPQDQNDRWSGRPFRVLTAVNPPSPINLDPARTEADKKRFLENLWDVQAKYRTRANQSVVLYAEEQEVENKGGHITLARTYFNVYQRTAFLREPKKTKVVLHIDPAGSADPIPFGAHAPPYVIVRVTPMEGDLSRYKVASSDPNDEGEDDIVHTARVPARIIQTIHQFGLFKFRTHESRPLTPASTRSRAAIFGLDAISRNLFMPRAGNGRSELFGASVNGHRRAKTTSSASRSSTVTTTATTDGSLSRLSHGRSNSSYTTANTVSSRDDDFLSSMSSRRSRSLSRTKKLVKKGKSPASEVEGTESDASPKRTKSMLPRPSTFDPEFKADDGDVSEWDDDDQRLSQRHEGMDESERDLAMRLELARRNSRNQHGKQQYISFPTREPLEETILEEEPKTTRPFFRDRKSRELPKLPPEARLEHLMTPHTGPDEPLQAPSPDVSQRRPRSPSCPSERRPVGPRTPSPMPPSTSPQLAAESFDEVDHVQDVPLESGYSSPVTPSRQSILPRSKRQPFDILGNTDATPKSSVNEAPSSRPLSQIEPLLIRKKTSIRRNGNSSLMVERKGSNSPRTSPTRKTVQGGSPRKASGQNRSSRNPKPQSVVSDISDEHGVRVVKLAQSIKEDVESARRALKRVRLETEKMRAVASQNETPENPGSPASPFRVLRTPEQAERPASPFKGLRGSQRHTPPPMTREAQARMEEMRQLISKRNGEGISRARSQSVVTSSPKALTSDSPSRMEQIARSIDELVEQADKTLSEVLKSHEEAQPALDALQAVSAQLRENAEELHKTQVQLKQAHVQCDALRDLEKHSADQKDAIFKAFNEELEAIYEQVNATGDDENAWVALINELTATKQARNDLLEENIQLDKRLKDAELQRDEWAALLRAHKLMP</sequence>
<feature type="domain" description="DH" evidence="3">
    <location>
        <begin position="97"/>
        <end position="287"/>
    </location>
</feature>
<proteinExistence type="predicted"/>
<dbReference type="Gene3D" id="1.20.900.10">
    <property type="entry name" value="Dbl homology (DH) domain"/>
    <property type="match status" value="1"/>
</dbReference>
<feature type="compositionally biased region" description="Polar residues" evidence="2">
    <location>
        <begin position="946"/>
        <end position="963"/>
    </location>
</feature>
<feature type="compositionally biased region" description="Low complexity" evidence="2">
    <location>
        <begin position="653"/>
        <end position="669"/>
    </location>
</feature>
<dbReference type="InterPro" id="IPR000219">
    <property type="entry name" value="DH_dom"/>
</dbReference>
<feature type="coiled-coil region" evidence="1">
    <location>
        <begin position="1164"/>
        <end position="1223"/>
    </location>
</feature>
<evidence type="ECO:0000256" key="1">
    <source>
        <dbReference type="SAM" id="Coils"/>
    </source>
</evidence>
<feature type="region of interest" description="Disordered" evidence="2">
    <location>
        <begin position="1135"/>
        <end position="1163"/>
    </location>
</feature>
<keyword evidence="5" id="KW-1185">Reference proteome</keyword>
<dbReference type="SMART" id="SM00325">
    <property type="entry name" value="RhoGEF"/>
    <property type="match status" value="1"/>
</dbReference>
<reference evidence="4 5" key="1">
    <citation type="submission" date="2016-07" db="EMBL/GenBank/DDBJ databases">
        <title>Draft genome of the white-rot fungus Obba rivulosa 3A-2.</title>
        <authorList>
            <consortium name="DOE Joint Genome Institute"/>
            <person name="Miettinen O."/>
            <person name="Riley R."/>
            <person name="Acob R."/>
            <person name="Barry K."/>
            <person name="Cullen D."/>
            <person name="De Vries R."/>
            <person name="Hainaut M."/>
            <person name="Hatakka A."/>
            <person name="Henrissat B."/>
            <person name="Hilden K."/>
            <person name="Kuo R."/>
            <person name="Labutti K."/>
            <person name="Lipzen A."/>
            <person name="Makela M.R."/>
            <person name="Sandor L."/>
            <person name="Spatafora J.W."/>
            <person name="Grigoriev I.V."/>
            <person name="Hibbett D.S."/>
        </authorList>
    </citation>
    <scope>NUCLEOTIDE SEQUENCE [LARGE SCALE GENOMIC DNA]</scope>
    <source>
        <strain evidence="4 5">3A-2</strain>
    </source>
</reference>
<name>A0A8E2J4A5_9APHY</name>
<feature type="compositionally biased region" description="Acidic residues" evidence="2">
    <location>
        <begin position="758"/>
        <end position="767"/>
    </location>
</feature>
<dbReference type="EMBL" id="KV722345">
    <property type="protein sequence ID" value="OCH94313.1"/>
    <property type="molecule type" value="Genomic_DNA"/>
</dbReference>
<dbReference type="CDD" id="cd00160">
    <property type="entry name" value="RhoGEF"/>
    <property type="match status" value="1"/>
</dbReference>
<dbReference type="PANTHER" id="PTHR12673">
    <property type="entry name" value="FACIOGENITAL DYSPLASIA PROTEIN"/>
    <property type="match status" value="1"/>
</dbReference>
<evidence type="ECO:0000256" key="2">
    <source>
        <dbReference type="SAM" id="MobiDB-lite"/>
    </source>
</evidence>
<evidence type="ECO:0000313" key="5">
    <source>
        <dbReference type="Proteomes" id="UP000250043"/>
    </source>
</evidence>
<dbReference type="OrthoDB" id="660555at2759"/>
<feature type="region of interest" description="Disordered" evidence="2">
    <location>
        <begin position="69"/>
        <end position="90"/>
    </location>
</feature>
<feature type="compositionally biased region" description="Basic and acidic residues" evidence="2">
    <location>
        <begin position="820"/>
        <end position="850"/>
    </location>
</feature>
<dbReference type="InterPro" id="IPR051092">
    <property type="entry name" value="FYVE_RhoGEF_PH"/>
</dbReference>
<feature type="compositionally biased region" description="Polar residues" evidence="2">
    <location>
        <begin position="670"/>
        <end position="691"/>
    </location>
</feature>
<dbReference type="GO" id="GO:0005085">
    <property type="term" value="F:guanyl-nucleotide exchange factor activity"/>
    <property type="evidence" value="ECO:0007669"/>
    <property type="project" value="InterPro"/>
</dbReference>
<gene>
    <name evidence="4" type="ORF">OBBRIDRAFT_789447</name>
</gene>
<evidence type="ECO:0000259" key="3">
    <source>
        <dbReference type="PROSITE" id="PS50010"/>
    </source>
</evidence>
<feature type="region of interest" description="Disordered" evidence="2">
    <location>
        <begin position="1"/>
        <end position="27"/>
    </location>
</feature>
<feature type="compositionally biased region" description="Basic residues" evidence="2">
    <location>
        <begin position="705"/>
        <end position="721"/>
    </location>
</feature>
<feature type="compositionally biased region" description="Pro residues" evidence="2">
    <location>
        <begin position="886"/>
        <end position="896"/>
    </location>
</feature>
<dbReference type="SUPFAM" id="SSF48065">
    <property type="entry name" value="DBL homology domain (DH-domain)"/>
    <property type="match status" value="1"/>
</dbReference>
<feature type="region of interest" description="Disordered" evidence="2">
    <location>
        <begin position="1095"/>
        <end position="1122"/>
    </location>
</feature>
<feature type="compositionally biased region" description="Polar residues" evidence="2">
    <location>
        <begin position="992"/>
        <end position="1006"/>
    </location>
</feature>
<keyword evidence="1" id="KW-0175">Coiled coil</keyword>